<feature type="domain" description="Integrase catalytic" evidence="2">
    <location>
        <begin position="122"/>
        <end position="282"/>
    </location>
</feature>
<name>A0A921LSV2_9ACTN</name>
<dbReference type="Proteomes" id="UP000753256">
    <property type="component" value="Unassembled WGS sequence"/>
</dbReference>
<dbReference type="GO" id="GO:0003676">
    <property type="term" value="F:nucleic acid binding"/>
    <property type="evidence" value="ECO:0007669"/>
    <property type="project" value="InterPro"/>
</dbReference>
<evidence type="ECO:0000256" key="1">
    <source>
        <dbReference type="ARBA" id="ARBA00002286"/>
    </source>
</evidence>
<dbReference type="EMBL" id="DYUZ01000008">
    <property type="protein sequence ID" value="HJG36664.1"/>
    <property type="molecule type" value="Genomic_DNA"/>
</dbReference>
<dbReference type="PANTHER" id="PTHR46889:SF4">
    <property type="entry name" value="TRANSPOSASE INSO FOR INSERTION SEQUENCE ELEMENT IS911B-RELATED"/>
    <property type="match status" value="1"/>
</dbReference>
<reference evidence="3" key="2">
    <citation type="submission" date="2021-09" db="EMBL/GenBank/DDBJ databases">
        <authorList>
            <person name="Gilroy R."/>
        </authorList>
    </citation>
    <scope>NUCLEOTIDE SEQUENCE</scope>
    <source>
        <strain evidence="3">ChiHjej13B12-9602</strain>
    </source>
</reference>
<dbReference type="AlphaFoldDB" id="A0A921LSV2"/>
<dbReference type="PROSITE" id="PS50994">
    <property type="entry name" value="INTEGRASE"/>
    <property type="match status" value="1"/>
</dbReference>
<dbReference type="InterPro" id="IPR001584">
    <property type="entry name" value="Integrase_cat-core"/>
</dbReference>
<dbReference type="GO" id="GO:0015074">
    <property type="term" value="P:DNA integration"/>
    <property type="evidence" value="ECO:0007669"/>
    <property type="project" value="InterPro"/>
</dbReference>
<dbReference type="InterPro" id="IPR036397">
    <property type="entry name" value="RNaseH_sf"/>
</dbReference>
<dbReference type="Gene3D" id="3.30.420.10">
    <property type="entry name" value="Ribonuclease H-like superfamily/Ribonuclease H"/>
    <property type="match status" value="1"/>
</dbReference>
<comment type="caution">
    <text evidence="3">The sequence shown here is derived from an EMBL/GenBank/DDBJ whole genome shotgun (WGS) entry which is preliminary data.</text>
</comment>
<dbReference type="SUPFAM" id="SSF53098">
    <property type="entry name" value="Ribonuclease H-like"/>
    <property type="match status" value="1"/>
</dbReference>
<dbReference type="InterPro" id="IPR012337">
    <property type="entry name" value="RNaseH-like_sf"/>
</dbReference>
<accession>A0A921LSV2</accession>
<dbReference type="InterPro" id="IPR050900">
    <property type="entry name" value="Transposase_IS3/IS150/IS904"/>
</dbReference>
<evidence type="ECO:0000313" key="3">
    <source>
        <dbReference type="EMBL" id="HJG36664.1"/>
    </source>
</evidence>
<dbReference type="NCBIfam" id="NF033516">
    <property type="entry name" value="transpos_IS3"/>
    <property type="match status" value="1"/>
</dbReference>
<evidence type="ECO:0000259" key="2">
    <source>
        <dbReference type="PROSITE" id="PS50994"/>
    </source>
</evidence>
<dbReference type="Pfam" id="PF00665">
    <property type="entry name" value="rve"/>
    <property type="match status" value="1"/>
</dbReference>
<sequence length="284" mass="32113">MRSKVAAITANAGRYPISAQCKLLGVPRSTYYRLRDEPGPEEAEDPIADAVEEEFRKSGGRYGSRRIKRALAKRKITASRRRIGEAMKLRNLASCYTKAKFKPHPGKPNEAELPNVLNREFDGHAPRTHVASDLTYVRVLGAWCYICLLVDLYNREIVGHAAGARKDANLVKAAFATVAFPLFDIDVFHSDRGSEFDNAALDELFEVFGITRSLSKKGCPFDNAVDESTNKTLKAEFVYQEQFNSLYDLQVKLNDYVWWYNNERMHSTLGYMSPVEFRKAGLSL</sequence>
<dbReference type="Pfam" id="PF13276">
    <property type="entry name" value="HTH_21"/>
    <property type="match status" value="1"/>
</dbReference>
<dbReference type="Pfam" id="PF13333">
    <property type="entry name" value="rve_2"/>
    <property type="match status" value="1"/>
</dbReference>
<dbReference type="PANTHER" id="PTHR46889">
    <property type="entry name" value="TRANSPOSASE INSF FOR INSERTION SEQUENCE IS3B-RELATED"/>
    <property type="match status" value="1"/>
</dbReference>
<protein>
    <submittedName>
        <fullName evidence="3">IS3 family transposase</fullName>
    </submittedName>
</protein>
<comment type="function">
    <text evidence="1">Involved in the transposition of the insertion sequence.</text>
</comment>
<organism evidence="3 4">
    <name type="scientific">Enorma phocaeensis</name>
    <dbReference type="NCBI Taxonomy" id="1871019"/>
    <lineage>
        <taxon>Bacteria</taxon>
        <taxon>Bacillati</taxon>
        <taxon>Actinomycetota</taxon>
        <taxon>Coriobacteriia</taxon>
        <taxon>Coriobacteriales</taxon>
        <taxon>Coriobacteriaceae</taxon>
        <taxon>Enorma</taxon>
    </lineage>
</organism>
<dbReference type="InterPro" id="IPR048020">
    <property type="entry name" value="Transpos_IS3"/>
</dbReference>
<dbReference type="InterPro" id="IPR025948">
    <property type="entry name" value="HTH-like_dom"/>
</dbReference>
<reference evidence="3" key="1">
    <citation type="journal article" date="2021" name="PeerJ">
        <title>Extensive microbial diversity within the chicken gut microbiome revealed by metagenomics and culture.</title>
        <authorList>
            <person name="Gilroy R."/>
            <person name="Ravi A."/>
            <person name="Getino M."/>
            <person name="Pursley I."/>
            <person name="Horton D.L."/>
            <person name="Alikhan N.F."/>
            <person name="Baker D."/>
            <person name="Gharbi K."/>
            <person name="Hall N."/>
            <person name="Watson M."/>
            <person name="Adriaenssens E.M."/>
            <person name="Foster-Nyarko E."/>
            <person name="Jarju S."/>
            <person name="Secka A."/>
            <person name="Antonio M."/>
            <person name="Oren A."/>
            <person name="Chaudhuri R.R."/>
            <person name="La Ragione R."/>
            <person name="Hildebrand F."/>
            <person name="Pallen M.J."/>
        </authorList>
    </citation>
    <scope>NUCLEOTIDE SEQUENCE</scope>
    <source>
        <strain evidence="3">ChiHjej13B12-9602</strain>
    </source>
</reference>
<evidence type="ECO:0000313" key="4">
    <source>
        <dbReference type="Proteomes" id="UP000753256"/>
    </source>
</evidence>
<proteinExistence type="predicted"/>
<gene>
    <name evidence="3" type="ORF">K8V70_02205</name>
</gene>